<evidence type="ECO:0000259" key="9">
    <source>
        <dbReference type="PROSITE" id="PS50922"/>
    </source>
</evidence>
<feature type="transmembrane region" description="Helical" evidence="8">
    <location>
        <begin position="90"/>
        <end position="113"/>
    </location>
</feature>
<dbReference type="GeneID" id="34522785"/>
<evidence type="ECO:0000256" key="8">
    <source>
        <dbReference type="SAM" id="Phobius"/>
    </source>
</evidence>
<comment type="subcellular location">
    <subcellularLocation>
        <location evidence="1">Membrane</location>
        <topology evidence="1">Multi-pass membrane protein</topology>
    </subcellularLocation>
</comment>
<evidence type="ECO:0000313" key="11">
    <source>
        <dbReference type="Proteomes" id="UP000019384"/>
    </source>
</evidence>
<dbReference type="AlphaFoldDB" id="W6MXS7"/>
<evidence type="ECO:0000313" key="10">
    <source>
        <dbReference type="EMBL" id="CDK29410.1"/>
    </source>
</evidence>
<reference evidence="10" key="1">
    <citation type="submission" date="2013-12" db="EMBL/GenBank/DDBJ databases">
        <authorList>
            <person name="Genoscope - CEA"/>
        </authorList>
    </citation>
    <scope>NUCLEOTIDE SEQUENCE</scope>
    <source>
        <strain evidence="10">CBS 1993</strain>
    </source>
</reference>
<dbReference type="STRING" id="1382522.W6MXS7"/>
<feature type="domain" description="TLC" evidence="9">
    <location>
        <begin position="128"/>
        <end position="345"/>
    </location>
</feature>
<keyword evidence="5 6" id="KW-0472">Membrane</keyword>
<keyword evidence="3 6" id="KW-0812">Transmembrane</keyword>
<dbReference type="SMART" id="SM00724">
    <property type="entry name" value="TLC"/>
    <property type="match status" value="1"/>
</dbReference>
<dbReference type="HOGENOM" id="CLU_028277_2_0_1"/>
<dbReference type="Pfam" id="PF03798">
    <property type="entry name" value="TRAM_LAG1_CLN8"/>
    <property type="match status" value="1"/>
</dbReference>
<dbReference type="PROSITE" id="PS50922">
    <property type="entry name" value="TLC"/>
    <property type="match status" value="1"/>
</dbReference>
<keyword evidence="4 8" id="KW-1133">Transmembrane helix</keyword>
<accession>W6MXS7</accession>
<evidence type="ECO:0000256" key="5">
    <source>
        <dbReference type="ARBA" id="ARBA00023136"/>
    </source>
</evidence>
<dbReference type="Proteomes" id="UP000019384">
    <property type="component" value="Unassembled WGS sequence"/>
</dbReference>
<keyword evidence="11" id="KW-1185">Reference proteome</keyword>
<dbReference type="RefSeq" id="XP_022461397.1">
    <property type="nucleotide sequence ID" value="XM_022600591.1"/>
</dbReference>
<dbReference type="GO" id="GO:0046513">
    <property type="term" value="P:ceramide biosynthetic process"/>
    <property type="evidence" value="ECO:0007669"/>
    <property type="project" value="InterPro"/>
</dbReference>
<gene>
    <name evidence="10" type="ORF">KUCA_T00005398001</name>
</gene>
<dbReference type="PIRSF" id="PIRSF005225">
    <property type="entry name" value="LAG1_LAC1"/>
    <property type="match status" value="1"/>
</dbReference>
<feature type="transmembrane region" description="Helical" evidence="8">
    <location>
        <begin position="134"/>
        <end position="152"/>
    </location>
</feature>
<dbReference type="InterPro" id="IPR006634">
    <property type="entry name" value="TLC-dom"/>
</dbReference>
<feature type="transmembrane region" description="Helical" evidence="8">
    <location>
        <begin position="318"/>
        <end position="337"/>
    </location>
</feature>
<dbReference type="PANTHER" id="PTHR12560:SF0">
    <property type="entry name" value="LD18904P"/>
    <property type="match status" value="1"/>
</dbReference>
<dbReference type="PANTHER" id="PTHR12560">
    <property type="entry name" value="LONGEVITY ASSURANCE FACTOR 1 LAG1"/>
    <property type="match status" value="1"/>
</dbReference>
<organism evidence="10 11">
    <name type="scientific">Kuraishia capsulata CBS 1993</name>
    <dbReference type="NCBI Taxonomy" id="1382522"/>
    <lineage>
        <taxon>Eukaryota</taxon>
        <taxon>Fungi</taxon>
        <taxon>Dikarya</taxon>
        <taxon>Ascomycota</taxon>
        <taxon>Saccharomycotina</taxon>
        <taxon>Pichiomycetes</taxon>
        <taxon>Pichiales</taxon>
        <taxon>Pichiaceae</taxon>
        <taxon>Kuraishia</taxon>
    </lineage>
</organism>
<dbReference type="InterPro" id="IPR016439">
    <property type="entry name" value="Lag1/Lac1-like"/>
</dbReference>
<feature type="transmembrane region" description="Helical" evidence="8">
    <location>
        <begin position="231"/>
        <end position="249"/>
    </location>
</feature>
<sequence>MSQDEKMGLRHRSKESSPLAKKVVPSGKGLEDKTSKIKHKYSLEQTQIAICLPIMIGLWILGQKFTWISKSFHLQYQIGEGVYEVGSEDLYFVLLWVVIHTFIRAAVMDLILGNLASWANIHNAKGVQRFKEQGWSLIYGLVSFASGLYLYANSDYFLNCDALYLGWPQDHLPFLFKNYYLIQMGFWIHQIVVLHIEERRKDYYQMYSHHIITCALMFASYYLYFQRVGNVILVIMDVVDIFLSLAKMLKYCGFTNVCDYVFGLFMTAWIILRHIVYNYIVWHAWAKAKILLGDTCEDLARQNIKKRMCYHGWEIDCFVGLLAGLQVLFIIWMYLIARVAYKVMSGKGADDVRSDDEE</sequence>
<evidence type="ECO:0000256" key="7">
    <source>
        <dbReference type="SAM" id="MobiDB-lite"/>
    </source>
</evidence>
<evidence type="ECO:0000256" key="4">
    <source>
        <dbReference type="ARBA" id="ARBA00022989"/>
    </source>
</evidence>
<comment type="similarity">
    <text evidence="2">Belongs to the sphingosine N-acyltransferase family.</text>
</comment>
<feature type="transmembrane region" description="Helical" evidence="8">
    <location>
        <begin position="43"/>
        <end position="62"/>
    </location>
</feature>
<dbReference type="OrthoDB" id="537032at2759"/>
<proteinExistence type="inferred from homology"/>
<feature type="transmembrane region" description="Helical" evidence="8">
    <location>
        <begin position="172"/>
        <end position="194"/>
    </location>
</feature>
<name>W6MXS7_9ASCO</name>
<evidence type="ECO:0000256" key="1">
    <source>
        <dbReference type="ARBA" id="ARBA00004141"/>
    </source>
</evidence>
<feature type="region of interest" description="Disordered" evidence="7">
    <location>
        <begin position="1"/>
        <end position="30"/>
    </location>
</feature>
<dbReference type="GO" id="GO:0016020">
    <property type="term" value="C:membrane"/>
    <property type="evidence" value="ECO:0007669"/>
    <property type="project" value="UniProtKB-SubCell"/>
</dbReference>
<feature type="transmembrane region" description="Helical" evidence="8">
    <location>
        <begin position="261"/>
        <end position="282"/>
    </location>
</feature>
<evidence type="ECO:0000256" key="3">
    <source>
        <dbReference type="ARBA" id="ARBA00022692"/>
    </source>
</evidence>
<dbReference type="EMBL" id="HG793130">
    <property type="protein sequence ID" value="CDK29410.1"/>
    <property type="molecule type" value="Genomic_DNA"/>
</dbReference>
<evidence type="ECO:0000256" key="2">
    <source>
        <dbReference type="ARBA" id="ARBA00009808"/>
    </source>
</evidence>
<evidence type="ECO:0000256" key="6">
    <source>
        <dbReference type="PROSITE-ProRule" id="PRU00205"/>
    </source>
</evidence>
<protein>
    <recommendedName>
        <fullName evidence="9">TLC domain-containing protein</fullName>
    </recommendedName>
</protein>
<reference evidence="10" key="2">
    <citation type="submission" date="2014-02" db="EMBL/GenBank/DDBJ databases">
        <title>Complete DNA sequence of /Kuraishia capsulata/ illustrates novel genomic features among budding yeasts (/Saccharomycotina/).</title>
        <authorList>
            <person name="Morales L."/>
            <person name="Noel B."/>
            <person name="Porcel B."/>
            <person name="Marcet-Houben M."/>
            <person name="Hullo M-F."/>
            <person name="Sacerdot C."/>
            <person name="Tekaia F."/>
            <person name="Leh-Louis V."/>
            <person name="Despons L."/>
            <person name="Khanna V."/>
            <person name="Aury J-M."/>
            <person name="Barbe V."/>
            <person name="Couloux A."/>
            <person name="Labadie K."/>
            <person name="Pelletier E."/>
            <person name="Souciet J-L."/>
            <person name="Boekhout T."/>
            <person name="Gabaldon T."/>
            <person name="Wincker P."/>
            <person name="Dujon B."/>
        </authorList>
    </citation>
    <scope>NUCLEOTIDE SEQUENCE</scope>
    <source>
        <strain evidence="10">CBS 1993</strain>
    </source>
</reference>
<dbReference type="GO" id="GO:0050291">
    <property type="term" value="F:sphingosine N-acyltransferase activity"/>
    <property type="evidence" value="ECO:0007669"/>
    <property type="project" value="InterPro"/>
</dbReference>